<organism evidence="1 2">
    <name type="scientific">Bosea eneae</name>
    <dbReference type="NCBI Taxonomy" id="151454"/>
    <lineage>
        <taxon>Bacteria</taxon>
        <taxon>Pseudomonadati</taxon>
        <taxon>Pseudomonadota</taxon>
        <taxon>Alphaproteobacteria</taxon>
        <taxon>Hyphomicrobiales</taxon>
        <taxon>Boseaceae</taxon>
        <taxon>Bosea</taxon>
    </lineage>
</organism>
<dbReference type="Proteomes" id="UP001596053">
    <property type="component" value="Unassembled WGS sequence"/>
</dbReference>
<accession>A0ABW0IVH8</accession>
<evidence type="ECO:0000313" key="1">
    <source>
        <dbReference type="EMBL" id="MFC5422184.1"/>
    </source>
</evidence>
<proteinExistence type="predicted"/>
<dbReference type="RefSeq" id="WP_377800469.1">
    <property type="nucleotide sequence ID" value="NZ_JBHSLW010000036.1"/>
</dbReference>
<comment type="caution">
    <text evidence="1">The sequence shown here is derived from an EMBL/GenBank/DDBJ whole genome shotgun (WGS) entry which is preliminary data.</text>
</comment>
<reference evidence="2" key="1">
    <citation type="journal article" date="2019" name="Int. J. Syst. Evol. Microbiol.">
        <title>The Global Catalogue of Microorganisms (GCM) 10K type strain sequencing project: providing services to taxonomists for standard genome sequencing and annotation.</title>
        <authorList>
            <consortium name="The Broad Institute Genomics Platform"/>
            <consortium name="The Broad Institute Genome Sequencing Center for Infectious Disease"/>
            <person name="Wu L."/>
            <person name="Ma J."/>
        </authorList>
    </citation>
    <scope>NUCLEOTIDE SEQUENCE [LARGE SCALE GENOMIC DNA]</scope>
    <source>
        <strain evidence="2">NCAIM B.01391</strain>
    </source>
</reference>
<sequence length="313" mass="34398">MTDTAGTLRDLTLATTRLRPILDELARLETQLPDISGDQKRHAALLERLPPLLDLRGRALVHVQQYERFLVLAEADPCALKDRVDTGNALAILAHAGEIAMLLVPPDSPEDDFARAMLAKERARQYRADGDGHHDPALMKRALRTTVRAGGMRLVIGARIPVGMEMAARRFRGEVLPERDENETGPGVYHLEDALALETWFNAPPDLTALLDNAWRLFAAIDAWSEPGEPGPSWHAARRGALILAYARLCRIGLWPARSSGDLVAKMEVERLVSGRTADPDFMRALVEIALGVGRRIARQGPPFVTVLGGVEL</sequence>
<protein>
    <submittedName>
        <fullName evidence="1">Uncharacterized protein</fullName>
    </submittedName>
</protein>
<evidence type="ECO:0000313" key="2">
    <source>
        <dbReference type="Proteomes" id="UP001596053"/>
    </source>
</evidence>
<name>A0ABW0IVH8_9HYPH</name>
<keyword evidence="2" id="KW-1185">Reference proteome</keyword>
<gene>
    <name evidence="1" type="ORF">ACFPOB_21700</name>
</gene>
<dbReference type="EMBL" id="JBHSLW010000036">
    <property type="protein sequence ID" value="MFC5422184.1"/>
    <property type="molecule type" value="Genomic_DNA"/>
</dbReference>